<accession>A0A1I3TTX9</accession>
<dbReference type="AlphaFoldDB" id="A0A1I3TTX9"/>
<keyword evidence="3 5" id="KW-0808">Transferase</keyword>
<sequence>MTPRAAIIIPHRDDPDRLDRCLMSLVVPGGVEVIVVDNGSATDIAPLIDRHTGTRLVREPTPGAGPARNAGVAATGAPILLFLDADCIAAPNWVQTALDLMTDDMLIGGAVAVFDETAPPRSGAQAFEAVFAFDNRSYIKDQGFSVTANLATTRAIFDATGPFRAGLSEDKDWCLRACAAGFSIRYSKAMRVSHPSRGDWPALARKWRRLTEEAAALHRASGGSPVAWWLRALAMPLSAIAHAPKILLARNLTWGERWRGFGTLIRLRCARLVWMLR</sequence>
<dbReference type="SUPFAM" id="SSF53448">
    <property type="entry name" value="Nucleotide-diphospho-sugar transferases"/>
    <property type="match status" value="1"/>
</dbReference>
<dbReference type="InterPro" id="IPR001173">
    <property type="entry name" value="Glyco_trans_2-like"/>
</dbReference>
<dbReference type="Pfam" id="PF00535">
    <property type="entry name" value="Glycos_transf_2"/>
    <property type="match status" value="1"/>
</dbReference>
<evidence type="ECO:0000313" key="5">
    <source>
        <dbReference type="EMBL" id="SFJ73943.1"/>
    </source>
</evidence>
<dbReference type="RefSeq" id="WP_092784069.1">
    <property type="nucleotide sequence ID" value="NZ_FORA01000006.1"/>
</dbReference>
<keyword evidence="6" id="KW-1185">Reference proteome</keyword>
<evidence type="ECO:0000313" key="6">
    <source>
        <dbReference type="Proteomes" id="UP000199110"/>
    </source>
</evidence>
<evidence type="ECO:0000256" key="3">
    <source>
        <dbReference type="ARBA" id="ARBA00022679"/>
    </source>
</evidence>
<dbReference type="Gene3D" id="3.90.550.10">
    <property type="entry name" value="Spore Coat Polysaccharide Biosynthesis Protein SpsA, Chain A"/>
    <property type="match status" value="1"/>
</dbReference>
<dbReference type="STRING" id="390807.SAMN04488095_3518"/>
<dbReference type="PANTHER" id="PTHR43179">
    <property type="entry name" value="RHAMNOSYLTRANSFERASE WBBL"/>
    <property type="match status" value="1"/>
</dbReference>
<dbReference type="Proteomes" id="UP000199110">
    <property type="component" value="Unassembled WGS sequence"/>
</dbReference>
<gene>
    <name evidence="5" type="ORF">SAMN04488095_3518</name>
</gene>
<name>A0A1I3TTX9_9RHOB</name>
<evidence type="ECO:0000256" key="1">
    <source>
        <dbReference type="ARBA" id="ARBA00006739"/>
    </source>
</evidence>
<dbReference type="OrthoDB" id="6653642at2"/>
<dbReference type="PANTHER" id="PTHR43179:SF12">
    <property type="entry name" value="GALACTOFURANOSYLTRANSFERASE GLFT2"/>
    <property type="match status" value="1"/>
</dbReference>
<organism evidence="5 6">
    <name type="scientific">Jannaschia pohangensis</name>
    <dbReference type="NCBI Taxonomy" id="390807"/>
    <lineage>
        <taxon>Bacteria</taxon>
        <taxon>Pseudomonadati</taxon>
        <taxon>Pseudomonadota</taxon>
        <taxon>Alphaproteobacteria</taxon>
        <taxon>Rhodobacterales</taxon>
        <taxon>Roseobacteraceae</taxon>
        <taxon>Jannaschia</taxon>
    </lineage>
</organism>
<proteinExistence type="inferred from homology"/>
<dbReference type="InterPro" id="IPR029044">
    <property type="entry name" value="Nucleotide-diphossugar_trans"/>
</dbReference>
<evidence type="ECO:0000256" key="2">
    <source>
        <dbReference type="ARBA" id="ARBA00022676"/>
    </source>
</evidence>
<keyword evidence="2" id="KW-0328">Glycosyltransferase</keyword>
<dbReference type="EMBL" id="FORA01000006">
    <property type="protein sequence ID" value="SFJ73943.1"/>
    <property type="molecule type" value="Genomic_DNA"/>
</dbReference>
<dbReference type="GO" id="GO:0016757">
    <property type="term" value="F:glycosyltransferase activity"/>
    <property type="evidence" value="ECO:0007669"/>
    <property type="project" value="UniProtKB-KW"/>
</dbReference>
<reference evidence="5 6" key="1">
    <citation type="submission" date="2016-10" db="EMBL/GenBank/DDBJ databases">
        <authorList>
            <person name="de Groot N.N."/>
        </authorList>
    </citation>
    <scope>NUCLEOTIDE SEQUENCE [LARGE SCALE GENOMIC DNA]</scope>
    <source>
        <strain evidence="5 6">DSM 19073</strain>
    </source>
</reference>
<evidence type="ECO:0000259" key="4">
    <source>
        <dbReference type="Pfam" id="PF00535"/>
    </source>
</evidence>
<comment type="similarity">
    <text evidence="1">Belongs to the glycosyltransferase 2 family.</text>
</comment>
<feature type="domain" description="Glycosyltransferase 2-like" evidence="4">
    <location>
        <begin position="7"/>
        <end position="134"/>
    </location>
</feature>
<protein>
    <submittedName>
        <fullName evidence="5">Glycosyltransferase, GT2 family</fullName>
    </submittedName>
</protein>
<dbReference type="CDD" id="cd00761">
    <property type="entry name" value="Glyco_tranf_GTA_type"/>
    <property type="match status" value="1"/>
</dbReference>